<keyword evidence="2" id="KW-1185">Reference proteome</keyword>
<evidence type="ECO:0000313" key="2">
    <source>
        <dbReference type="Proteomes" id="UP001454036"/>
    </source>
</evidence>
<accession>A0AAV3Q463</accession>
<evidence type="ECO:0000313" key="1">
    <source>
        <dbReference type="EMBL" id="GAA0158186.1"/>
    </source>
</evidence>
<reference evidence="1 2" key="1">
    <citation type="submission" date="2024-01" db="EMBL/GenBank/DDBJ databases">
        <title>The complete chloroplast genome sequence of Lithospermum erythrorhizon: insights into the phylogenetic relationship among Boraginaceae species and the maternal lineages of purple gromwells.</title>
        <authorList>
            <person name="Okada T."/>
            <person name="Watanabe K."/>
        </authorList>
    </citation>
    <scope>NUCLEOTIDE SEQUENCE [LARGE SCALE GENOMIC DNA]</scope>
</reference>
<sequence length="97" mass="10057">MQHSGQPAGRPNGAEVRVVKAGSVVSDGSSVYGDSPLPGASWHITGNLCILSNVTDMSVCPVSLPDGTKEMCNQFGNVNLKCGLVLKHVLFVGGTEM</sequence>
<comment type="caution">
    <text evidence="1">The sequence shown here is derived from an EMBL/GenBank/DDBJ whole genome shotgun (WGS) entry which is preliminary data.</text>
</comment>
<name>A0AAV3Q463_LITER</name>
<proteinExistence type="predicted"/>
<dbReference type="EMBL" id="BAABME010019737">
    <property type="protein sequence ID" value="GAA0158186.1"/>
    <property type="molecule type" value="Genomic_DNA"/>
</dbReference>
<protein>
    <submittedName>
        <fullName evidence="1">Uncharacterized protein</fullName>
    </submittedName>
</protein>
<dbReference type="Proteomes" id="UP001454036">
    <property type="component" value="Unassembled WGS sequence"/>
</dbReference>
<dbReference type="AlphaFoldDB" id="A0AAV3Q463"/>
<gene>
    <name evidence="1" type="ORF">LIER_38598</name>
</gene>
<organism evidence="1 2">
    <name type="scientific">Lithospermum erythrorhizon</name>
    <name type="common">Purple gromwell</name>
    <name type="synonym">Lithospermum officinale var. erythrorhizon</name>
    <dbReference type="NCBI Taxonomy" id="34254"/>
    <lineage>
        <taxon>Eukaryota</taxon>
        <taxon>Viridiplantae</taxon>
        <taxon>Streptophyta</taxon>
        <taxon>Embryophyta</taxon>
        <taxon>Tracheophyta</taxon>
        <taxon>Spermatophyta</taxon>
        <taxon>Magnoliopsida</taxon>
        <taxon>eudicotyledons</taxon>
        <taxon>Gunneridae</taxon>
        <taxon>Pentapetalae</taxon>
        <taxon>asterids</taxon>
        <taxon>lamiids</taxon>
        <taxon>Boraginales</taxon>
        <taxon>Boraginaceae</taxon>
        <taxon>Boraginoideae</taxon>
        <taxon>Lithospermeae</taxon>
        <taxon>Lithospermum</taxon>
    </lineage>
</organism>